<keyword evidence="1" id="KW-0328">Glycosyltransferase</keyword>
<dbReference type="RefSeq" id="WP_008157987.1">
    <property type="nucleotide sequence ID" value="NZ_JH976467.1"/>
</dbReference>
<reference evidence="4 5" key="1">
    <citation type="submission" date="2012-02" db="EMBL/GenBank/DDBJ databases">
        <title>The Genome Sequence of Parabacteroides johnsonii CL02T12C29.</title>
        <authorList>
            <consortium name="The Broad Institute Genome Sequencing Platform"/>
            <person name="Earl A."/>
            <person name="Ward D."/>
            <person name="Feldgarden M."/>
            <person name="Gevers D."/>
            <person name="Zitomersky N.L."/>
            <person name="Coyne M.J."/>
            <person name="Comstock L.E."/>
            <person name="Young S.K."/>
            <person name="Zeng Q."/>
            <person name="Gargeya S."/>
            <person name="Fitzgerald M."/>
            <person name="Haas B."/>
            <person name="Abouelleil A."/>
            <person name="Alvarado L."/>
            <person name="Arachchi H.M."/>
            <person name="Berlin A."/>
            <person name="Chapman S.B."/>
            <person name="Gearin G."/>
            <person name="Goldberg J."/>
            <person name="Griggs A."/>
            <person name="Gujja S."/>
            <person name="Hansen M."/>
            <person name="Heiman D."/>
            <person name="Howarth C."/>
            <person name="Larimer J."/>
            <person name="Lui A."/>
            <person name="MacDonald P.J.P."/>
            <person name="McCowen C."/>
            <person name="Montmayeur A."/>
            <person name="Murphy C."/>
            <person name="Neiman D."/>
            <person name="Pearson M."/>
            <person name="Priest M."/>
            <person name="Roberts A."/>
            <person name="Saif S."/>
            <person name="Shea T."/>
            <person name="Sisk P."/>
            <person name="Stolte C."/>
            <person name="Sykes S."/>
            <person name="Wortman J."/>
            <person name="Nusbaum C."/>
            <person name="Birren B."/>
        </authorList>
    </citation>
    <scope>NUCLEOTIDE SEQUENCE [LARGE SCALE GENOMIC DNA]</scope>
    <source>
        <strain evidence="4 5">CL02T12C29</strain>
    </source>
</reference>
<comment type="caution">
    <text evidence="4">The sequence shown here is derived from an EMBL/GenBank/DDBJ whole genome shotgun (WGS) entry which is preliminary data.</text>
</comment>
<organism evidence="4 5">
    <name type="scientific">Parabacteroides johnsonii CL02T12C29</name>
    <dbReference type="NCBI Taxonomy" id="999419"/>
    <lineage>
        <taxon>Bacteria</taxon>
        <taxon>Pseudomonadati</taxon>
        <taxon>Bacteroidota</taxon>
        <taxon>Bacteroidia</taxon>
        <taxon>Bacteroidales</taxon>
        <taxon>Tannerellaceae</taxon>
        <taxon>Parabacteroides</taxon>
    </lineage>
</organism>
<evidence type="ECO:0000256" key="1">
    <source>
        <dbReference type="ARBA" id="ARBA00022676"/>
    </source>
</evidence>
<accession>K5Y1B7</accession>
<name>K5Y1B7_9BACT</name>
<gene>
    <name evidence="4" type="ORF">HMPREF1077_03110</name>
</gene>
<dbReference type="Gene3D" id="3.90.550.10">
    <property type="entry name" value="Spore Coat Polysaccharide Biosynthesis Protein SpsA, Chain A"/>
    <property type="match status" value="1"/>
</dbReference>
<proteinExistence type="predicted"/>
<dbReference type="InterPro" id="IPR001173">
    <property type="entry name" value="Glyco_trans_2-like"/>
</dbReference>
<dbReference type="HOGENOM" id="CLU_025996_25_4_10"/>
<dbReference type="PANTHER" id="PTHR22916">
    <property type="entry name" value="GLYCOSYLTRANSFERASE"/>
    <property type="match status" value="1"/>
</dbReference>
<dbReference type="PANTHER" id="PTHR22916:SF51">
    <property type="entry name" value="GLYCOSYLTRANSFERASE EPSH-RELATED"/>
    <property type="match status" value="1"/>
</dbReference>
<protein>
    <recommendedName>
        <fullName evidence="3">Glycosyltransferase 2-like domain-containing protein</fullName>
    </recommendedName>
</protein>
<sequence>MQKDRKPLVSVIVPCYKVEQYLPNCIESIINQSYENWELILVDDGSPDKCGDICDEYAKQDNRISVIHKENGGLSSARNAGMKIMEGDFVTFLDSDDYLHMDTLKILVGYAEKYESQLVQCDFVRGNEIKFPIWKGDEKITEYDNHTIFTKFAAKIIMCGKLYKRDLFDGIIMPEGIINEDDWTTWKLYYRASKIIVTNRPLYYYTVNPNSIMSMVKKKPDTTYYGAYDERIQFFVENEEKDLENVSRLQFCKSFLLSYSNKQLTKKQRKEIRTRFEDNWQILKTSNVVPPILKILFFGFTVYPKVVSNFLKFAIH</sequence>
<dbReference type="OrthoDB" id="1114838at2"/>
<dbReference type="eggNOG" id="COG0463">
    <property type="taxonomic scope" value="Bacteria"/>
</dbReference>
<dbReference type="SUPFAM" id="SSF53448">
    <property type="entry name" value="Nucleotide-diphospho-sugar transferases"/>
    <property type="match status" value="1"/>
</dbReference>
<dbReference type="Proteomes" id="UP000001218">
    <property type="component" value="Unassembled WGS sequence"/>
</dbReference>
<keyword evidence="2" id="KW-0808">Transferase</keyword>
<dbReference type="EMBL" id="AGZP01000028">
    <property type="protein sequence ID" value="EKN06842.1"/>
    <property type="molecule type" value="Genomic_DNA"/>
</dbReference>
<dbReference type="Pfam" id="PF00535">
    <property type="entry name" value="Glycos_transf_2"/>
    <property type="match status" value="1"/>
</dbReference>
<evidence type="ECO:0000313" key="5">
    <source>
        <dbReference type="Proteomes" id="UP000001218"/>
    </source>
</evidence>
<dbReference type="AlphaFoldDB" id="K5Y1B7"/>
<dbReference type="InterPro" id="IPR029044">
    <property type="entry name" value="Nucleotide-diphossugar_trans"/>
</dbReference>
<feature type="domain" description="Glycosyltransferase 2-like" evidence="3">
    <location>
        <begin position="10"/>
        <end position="168"/>
    </location>
</feature>
<evidence type="ECO:0000256" key="2">
    <source>
        <dbReference type="ARBA" id="ARBA00022679"/>
    </source>
</evidence>
<evidence type="ECO:0000313" key="4">
    <source>
        <dbReference type="EMBL" id="EKN06842.1"/>
    </source>
</evidence>
<dbReference type="PATRIC" id="fig|999419.3.peg.3182"/>
<evidence type="ECO:0000259" key="3">
    <source>
        <dbReference type="Pfam" id="PF00535"/>
    </source>
</evidence>
<dbReference type="GO" id="GO:0016758">
    <property type="term" value="F:hexosyltransferase activity"/>
    <property type="evidence" value="ECO:0007669"/>
    <property type="project" value="UniProtKB-ARBA"/>
</dbReference>